<dbReference type="Gene3D" id="3.90.320.10">
    <property type="match status" value="1"/>
</dbReference>
<dbReference type="InterPro" id="IPR019080">
    <property type="entry name" value="YqaJ_viral_recombinase"/>
</dbReference>
<evidence type="ECO:0000313" key="4">
    <source>
        <dbReference type="EMBL" id="CAB4213900.1"/>
    </source>
</evidence>
<feature type="coiled-coil region" evidence="1">
    <location>
        <begin position="210"/>
        <end position="240"/>
    </location>
</feature>
<dbReference type="EMBL" id="LR797408">
    <property type="protein sequence ID" value="CAB4213900.1"/>
    <property type="molecule type" value="Genomic_DNA"/>
</dbReference>
<evidence type="ECO:0000259" key="2">
    <source>
        <dbReference type="Pfam" id="PF09588"/>
    </source>
</evidence>
<name>A0A6J5SI07_9CAUD</name>
<gene>
    <name evidence="4" type="ORF">UFOVP1465_7</name>
    <name evidence="3" type="ORF">UFOVP937_38</name>
</gene>
<evidence type="ECO:0000256" key="1">
    <source>
        <dbReference type="SAM" id="Coils"/>
    </source>
</evidence>
<dbReference type="InterPro" id="IPR011604">
    <property type="entry name" value="PDDEXK-like_dom_sf"/>
</dbReference>
<dbReference type="EMBL" id="LR796884">
    <property type="protein sequence ID" value="CAB4172643.1"/>
    <property type="molecule type" value="Genomic_DNA"/>
</dbReference>
<reference evidence="4" key="1">
    <citation type="submission" date="2020-05" db="EMBL/GenBank/DDBJ databases">
        <authorList>
            <person name="Chiriac C."/>
            <person name="Salcher M."/>
            <person name="Ghai R."/>
            <person name="Kavagutti S V."/>
        </authorList>
    </citation>
    <scope>NUCLEOTIDE SEQUENCE</scope>
</reference>
<dbReference type="InterPro" id="IPR011335">
    <property type="entry name" value="Restrct_endonuc-II-like"/>
</dbReference>
<organism evidence="4">
    <name type="scientific">uncultured Caudovirales phage</name>
    <dbReference type="NCBI Taxonomy" id="2100421"/>
    <lineage>
        <taxon>Viruses</taxon>
        <taxon>Duplodnaviria</taxon>
        <taxon>Heunggongvirae</taxon>
        <taxon>Uroviricota</taxon>
        <taxon>Caudoviricetes</taxon>
        <taxon>Peduoviridae</taxon>
        <taxon>Maltschvirus</taxon>
        <taxon>Maltschvirus maltsch</taxon>
    </lineage>
</organism>
<proteinExistence type="predicted"/>
<evidence type="ECO:0000313" key="3">
    <source>
        <dbReference type="EMBL" id="CAB4172643.1"/>
    </source>
</evidence>
<accession>A0A6J5SI07</accession>
<feature type="domain" description="YqaJ viral recombinase" evidence="2">
    <location>
        <begin position="27"/>
        <end position="135"/>
    </location>
</feature>
<dbReference type="SUPFAM" id="SSF52980">
    <property type="entry name" value="Restriction endonuclease-like"/>
    <property type="match status" value="1"/>
</dbReference>
<sequence length="297" mass="33915">MDGFSKEERATAWWATDSRRAVSGNLYDVLREKWGEIERPDLSGIEAVRMGLMMQPAIADIFTDVTKISTSPLDDAGTHRTQPWLRAHFDFVTEDGGILEVKNFNIATINKYSEMDEPIRIPDADYIQCLHEAVVRDVPHVYFAVLFGGQQFRYWKLEFSPAEKEAFIQRAAQWWGYVNSRMLPDPTTSEEATIRFPRSMEGYVTADATVEAIAKELRHVKNQIKQLEEYEEKATFVLQKCMGESGTLMNVAGETLATWKSAKGSKRFDAKAFKENHSGLYAEYEKETAGSRRFLVK</sequence>
<dbReference type="Pfam" id="PF09588">
    <property type="entry name" value="YqaJ"/>
    <property type="match status" value="1"/>
</dbReference>
<protein>
    <recommendedName>
        <fullName evidence="2">YqaJ viral recombinase domain-containing protein</fullName>
    </recommendedName>
</protein>
<keyword evidence="1" id="KW-0175">Coiled coil</keyword>